<dbReference type="AlphaFoldDB" id="A0AAN9K319"/>
<dbReference type="EMBL" id="JAYKXN010000002">
    <property type="protein sequence ID" value="KAK7309990.1"/>
    <property type="molecule type" value="Genomic_DNA"/>
</dbReference>
<proteinExistence type="predicted"/>
<name>A0AAN9K319_CLITE</name>
<keyword evidence="3" id="KW-1185">Reference proteome</keyword>
<evidence type="ECO:0000313" key="3">
    <source>
        <dbReference type="Proteomes" id="UP001359559"/>
    </source>
</evidence>
<feature type="region of interest" description="Disordered" evidence="1">
    <location>
        <begin position="49"/>
        <end position="82"/>
    </location>
</feature>
<accession>A0AAN9K319</accession>
<evidence type="ECO:0000256" key="1">
    <source>
        <dbReference type="SAM" id="MobiDB-lite"/>
    </source>
</evidence>
<comment type="caution">
    <text evidence="2">The sequence shown here is derived from an EMBL/GenBank/DDBJ whole genome shotgun (WGS) entry which is preliminary data.</text>
</comment>
<gene>
    <name evidence="2" type="ORF">RJT34_07169</name>
</gene>
<organism evidence="2 3">
    <name type="scientific">Clitoria ternatea</name>
    <name type="common">Butterfly pea</name>
    <dbReference type="NCBI Taxonomy" id="43366"/>
    <lineage>
        <taxon>Eukaryota</taxon>
        <taxon>Viridiplantae</taxon>
        <taxon>Streptophyta</taxon>
        <taxon>Embryophyta</taxon>
        <taxon>Tracheophyta</taxon>
        <taxon>Spermatophyta</taxon>
        <taxon>Magnoliopsida</taxon>
        <taxon>eudicotyledons</taxon>
        <taxon>Gunneridae</taxon>
        <taxon>Pentapetalae</taxon>
        <taxon>rosids</taxon>
        <taxon>fabids</taxon>
        <taxon>Fabales</taxon>
        <taxon>Fabaceae</taxon>
        <taxon>Papilionoideae</taxon>
        <taxon>50 kb inversion clade</taxon>
        <taxon>NPAAA clade</taxon>
        <taxon>indigoferoid/millettioid clade</taxon>
        <taxon>Phaseoleae</taxon>
        <taxon>Clitoria</taxon>
    </lineage>
</organism>
<evidence type="ECO:0000313" key="2">
    <source>
        <dbReference type="EMBL" id="KAK7309990.1"/>
    </source>
</evidence>
<sequence>MDRKGEVEDVGEEVPGGAGEAKIGRFLAVWSAQGSSGPVPAEVAELRARDGAQFHKQGGRNSQSPAGLGGGSPKRKVASVEVGEQIERKKMRWVDKNEENALMKIIKMGL</sequence>
<reference evidence="2 3" key="1">
    <citation type="submission" date="2024-01" db="EMBL/GenBank/DDBJ databases">
        <title>The genomes of 5 underutilized Papilionoideae crops provide insights into root nodulation and disease resistance.</title>
        <authorList>
            <person name="Yuan L."/>
        </authorList>
    </citation>
    <scope>NUCLEOTIDE SEQUENCE [LARGE SCALE GENOMIC DNA]</scope>
    <source>
        <strain evidence="2">LY-2023</strain>
        <tissue evidence="2">Leaf</tissue>
    </source>
</reference>
<protein>
    <submittedName>
        <fullName evidence="2">Uncharacterized protein</fullName>
    </submittedName>
</protein>
<dbReference type="Proteomes" id="UP001359559">
    <property type="component" value="Unassembled WGS sequence"/>
</dbReference>